<dbReference type="SUPFAM" id="SSF82679">
    <property type="entry name" value="N-utilization substance G protein NusG, N-terminal domain"/>
    <property type="match status" value="1"/>
</dbReference>
<dbReference type="NCBIfam" id="NF033644">
    <property type="entry name" value="antiterm_UpxY"/>
    <property type="match status" value="1"/>
</dbReference>
<evidence type="ECO:0000256" key="3">
    <source>
        <dbReference type="ARBA" id="ARBA00023163"/>
    </source>
</evidence>
<dbReference type="AlphaFoldDB" id="A0A1J5SAU4"/>
<evidence type="ECO:0000256" key="1">
    <source>
        <dbReference type="ARBA" id="ARBA00022814"/>
    </source>
</evidence>
<dbReference type="GO" id="GO:0031564">
    <property type="term" value="P:transcription antitermination"/>
    <property type="evidence" value="ECO:0007669"/>
    <property type="project" value="UniProtKB-KW"/>
</dbReference>
<feature type="domain" description="NusG-like N-terminal" evidence="4">
    <location>
        <begin position="5"/>
        <end position="102"/>
    </location>
</feature>
<proteinExistence type="predicted"/>
<dbReference type="SMART" id="SM00738">
    <property type="entry name" value="NGN"/>
    <property type="match status" value="1"/>
</dbReference>
<dbReference type="InterPro" id="IPR036735">
    <property type="entry name" value="NGN_dom_sf"/>
</dbReference>
<comment type="caution">
    <text evidence="5">The sequence shown here is derived from an EMBL/GenBank/DDBJ whole genome shotgun (WGS) entry which is preliminary data.</text>
</comment>
<gene>
    <name evidence="5" type="primary">rfaH_2</name>
    <name evidence="5" type="ORF">GALL_168020</name>
</gene>
<accession>A0A1J5SAU4</accession>
<organism evidence="5">
    <name type="scientific">mine drainage metagenome</name>
    <dbReference type="NCBI Taxonomy" id="410659"/>
    <lineage>
        <taxon>unclassified sequences</taxon>
        <taxon>metagenomes</taxon>
        <taxon>ecological metagenomes</taxon>
    </lineage>
</organism>
<dbReference type="PANTHER" id="PTHR30265:SF4">
    <property type="entry name" value="KOW MOTIF FAMILY PROTEIN, EXPRESSED"/>
    <property type="match status" value="1"/>
</dbReference>
<keyword evidence="1" id="KW-0889">Transcription antitermination</keyword>
<keyword evidence="3" id="KW-0804">Transcription</keyword>
<reference evidence="5" key="1">
    <citation type="submission" date="2016-10" db="EMBL/GenBank/DDBJ databases">
        <title>Sequence of Gallionella enrichment culture.</title>
        <authorList>
            <person name="Poehlein A."/>
            <person name="Muehling M."/>
            <person name="Daniel R."/>
        </authorList>
    </citation>
    <scope>NUCLEOTIDE SEQUENCE</scope>
</reference>
<dbReference type="InterPro" id="IPR006645">
    <property type="entry name" value="NGN-like_dom"/>
</dbReference>
<keyword evidence="2" id="KW-0805">Transcription regulation</keyword>
<name>A0A1J5SAU4_9ZZZZ</name>
<evidence type="ECO:0000256" key="2">
    <source>
        <dbReference type="ARBA" id="ARBA00023015"/>
    </source>
</evidence>
<evidence type="ECO:0000313" key="5">
    <source>
        <dbReference type="EMBL" id="OIR01168.1"/>
    </source>
</evidence>
<dbReference type="Pfam" id="PF02357">
    <property type="entry name" value="NusG"/>
    <property type="match status" value="1"/>
</dbReference>
<dbReference type="CDD" id="cd09895">
    <property type="entry name" value="NGN_SP_UpxY"/>
    <property type="match status" value="1"/>
</dbReference>
<sequence length="169" mass="19716">MIDLNKKWYAIYTKPRWEKKVDALLIKKEIDTWCPVQKVQKQWSDRKKIIEEPLFKSYVFVNIGEEERVKVLMTDGVLNFVHYLGKPAIIRDEEIDLIKKYLSEADAQIEIISNIGFKENTKVRVNHGVFMDNDGIVLRGGKKKVYVQLQSLGQVMVVEFPAEYLSPVK</sequence>
<evidence type="ECO:0000259" key="4">
    <source>
        <dbReference type="SMART" id="SM00738"/>
    </source>
</evidence>
<dbReference type="EMBL" id="MLJW01000087">
    <property type="protein sequence ID" value="OIR01168.1"/>
    <property type="molecule type" value="Genomic_DNA"/>
</dbReference>
<dbReference type="GO" id="GO:0006354">
    <property type="term" value="P:DNA-templated transcription elongation"/>
    <property type="evidence" value="ECO:0007669"/>
    <property type="project" value="InterPro"/>
</dbReference>
<dbReference type="PANTHER" id="PTHR30265">
    <property type="entry name" value="RHO-INTERACTING TRANSCRIPTION TERMINATION FACTOR NUSG"/>
    <property type="match status" value="1"/>
</dbReference>
<dbReference type="Gene3D" id="3.30.70.940">
    <property type="entry name" value="NusG, N-terminal domain"/>
    <property type="match status" value="1"/>
</dbReference>
<protein>
    <submittedName>
        <fullName evidence="5">Transcription antitermination protein RfaH</fullName>
    </submittedName>
</protein>
<dbReference type="InterPro" id="IPR043425">
    <property type="entry name" value="NusG-like"/>
</dbReference>